<reference evidence="3 4" key="1">
    <citation type="submission" date="2019-06" db="EMBL/GenBank/DDBJ databases">
        <title>Whole genome shotgun sequence of Streptomyces gardneri NBRC 12865.</title>
        <authorList>
            <person name="Hosoyama A."/>
            <person name="Uohara A."/>
            <person name="Ohji S."/>
            <person name="Ichikawa N."/>
        </authorList>
    </citation>
    <scope>NUCLEOTIDE SEQUENCE [LARGE SCALE GENOMIC DNA]</scope>
    <source>
        <strain evidence="3 4">NBRC 12865</strain>
    </source>
</reference>
<protein>
    <submittedName>
        <fullName evidence="3">Thioesterase</fullName>
    </submittedName>
</protein>
<dbReference type="Pfam" id="PF00975">
    <property type="entry name" value="Thioesterase"/>
    <property type="match status" value="1"/>
</dbReference>
<dbReference type="Gene3D" id="3.40.50.1820">
    <property type="entry name" value="alpha/beta hydrolase"/>
    <property type="match status" value="1"/>
</dbReference>
<organism evidence="3 4">
    <name type="scientific">Streptomyces gardneri</name>
    <dbReference type="NCBI Taxonomy" id="66892"/>
    <lineage>
        <taxon>Bacteria</taxon>
        <taxon>Bacillati</taxon>
        <taxon>Actinomycetota</taxon>
        <taxon>Actinomycetes</taxon>
        <taxon>Kitasatosporales</taxon>
        <taxon>Streptomycetaceae</taxon>
        <taxon>Streptomyces</taxon>
    </lineage>
</organism>
<dbReference type="SUPFAM" id="SSF53474">
    <property type="entry name" value="alpha/beta-Hydrolases"/>
    <property type="match status" value="1"/>
</dbReference>
<dbReference type="Proteomes" id="UP000315226">
    <property type="component" value="Unassembled WGS sequence"/>
</dbReference>
<feature type="domain" description="Thioesterase" evidence="2">
    <location>
        <begin position="26"/>
        <end position="248"/>
    </location>
</feature>
<evidence type="ECO:0000256" key="1">
    <source>
        <dbReference type="ARBA" id="ARBA00007169"/>
    </source>
</evidence>
<dbReference type="AlphaFoldDB" id="A0A4Y3REK3"/>
<dbReference type="EMBL" id="BJMN01000005">
    <property type="protein sequence ID" value="GEB55103.1"/>
    <property type="molecule type" value="Genomic_DNA"/>
</dbReference>
<dbReference type="GO" id="GO:0008610">
    <property type="term" value="P:lipid biosynthetic process"/>
    <property type="evidence" value="ECO:0007669"/>
    <property type="project" value="TreeGrafter"/>
</dbReference>
<comment type="similarity">
    <text evidence="1">Belongs to the thioesterase family.</text>
</comment>
<evidence type="ECO:0000313" key="4">
    <source>
        <dbReference type="Proteomes" id="UP000315226"/>
    </source>
</evidence>
<dbReference type="InterPro" id="IPR001031">
    <property type="entry name" value="Thioesterase"/>
</dbReference>
<gene>
    <name evidence="3" type="ORF">SGA01_07080</name>
</gene>
<dbReference type="InterPro" id="IPR029058">
    <property type="entry name" value="AB_hydrolase_fold"/>
</dbReference>
<dbReference type="PANTHER" id="PTHR11487">
    <property type="entry name" value="THIOESTERASE"/>
    <property type="match status" value="1"/>
</dbReference>
<comment type="caution">
    <text evidence="3">The sequence shown here is derived from an EMBL/GenBank/DDBJ whole genome shotgun (WGS) entry which is preliminary data.</text>
</comment>
<proteinExistence type="inferred from homology"/>
<sequence>MQSVSVISENVWFPHDRSGPSRLDARLFCLPHGGADGSAFRPWQGLLGAGVEVVPVQLPGRGIRMAETAESSIVRLGEKLAEPIARRADGLPYVLFGHSMGALLAYELGLALQDGPNPPAAVIVSGAVPPHVPRSTPAMHLLADEEFLGRLGALGGIPPELLAEEEWLELFLPVLRADFEAAETYRTRSTLSPGVRLIALGGSEDPAAPPAEVERWRELGTDVTVRTFTGGHFFPFESADQVLALVSAACRAR</sequence>
<evidence type="ECO:0000259" key="2">
    <source>
        <dbReference type="Pfam" id="PF00975"/>
    </source>
</evidence>
<name>A0A4Y3REK3_9ACTN</name>
<dbReference type="InterPro" id="IPR012223">
    <property type="entry name" value="TEII"/>
</dbReference>
<dbReference type="PANTHER" id="PTHR11487:SF0">
    <property type="entry name" value="S-ACYL FATTY ACID SYNTHASE THIOESTERASE, MEDIUM CHAIN"/>
    <property type="match status" value="1"/>
</dbReference>
<keyword evidence="4" id="KW-1185">Reference proteome</keyword>
<dbReference type="OrthoDB" id="8480037at2"/>
<evidence type="ECO:0000313" key="3">
    <source>
        <dbReference type="EMBL" id="GEB55103.1"/>
    </source>
</evidence>
<accession>A0A4Y3REK3</accession>